<evidence type="ECO:0000259" key="7">
    <source>
        <dbReference type="PROSITE" id="PS50885"/>
    </source>
</evidence>
<feature type="transmembrane region" description="Helical" evidence="5">
    <location>
        <begin position="12"/>
        <end position="33"/>
    </location>
</feature>
<protein>
    <submittedName>
        <fullName evidence="9">MCP-domain signal transduction protein</fullName>
    </submittedName>
</protein>
<sequence>MFKNISIKVKLIIIPLIILISLVILYLIIFTGISKLDDKSMKVTKANNIIKNMTESRIAEKNYIIEENQKYADYLNKLINENIETAKELESIFSIESHELEMKNINVSMKDYLKNFNDYVEMKKELDLAEKEMIKIAKKVEDLANNEKNVQKKQMEDLINENAPLEKIINKIDKSSLTDEILLELKEIRISEKNYIRREDQIHIDDIDKKIANVALITNKLKLDFINPNNKKIADDIDIALNEYKNSFNKLSELKEKSFKLSKNMNQAAGTAVDLVENIGNTHEKDAEEIRNNLRKILLMSFLLVAGIVGFICVLIAKNIANLLSAFQTGLMDFFKYINRESKEAKLIEMNSTDEFGVMAKVVNENIEKTKKGIEEDRRLINETISVLGEFEQGDLVQRLDINVSNPELMQLKDVLNKMADNLENNINHVLNIVEEYTSYNYLNKISTKGLKEHLLKLATGVNNLGDSITGMLIENKCNGLTIDDSSDMLLINVDKLNQNSNEAASSLEETAAALEEITSNIRSNTENIAKMSQLSVGVTKSANDGESLANDTTTAMEEINAEVTAIKEAITIIDQIAFQTNILSLNAAVEAATAGEAGRGFAVVAAEVRNLANRSADAAHEIKSLVENATNKANDGKNIAGEMIKGYRLLNENILETTNLIADIENASKEQLLGIEQINDAVNQLDQQTQKNAKIASETQDISILTDQLAKLIVSDTNKKQFKGKDSVDAKEINIGGEIYKPNRNQINKEIIQDKKNNETDWESF</sequence>
<dbReference type="SMART" id="SM01358">
    <property type="entry name" value="HBM"/>
    <property type="match status" value="1"/>
</dbReference>
<dbReference type="Pfam" id="PF00015">
    <property type="entry name" value="MCPsignal"/>
    <property type="match status" value="1"/>
</dbReference>
<evidence type="ECO:0000313" key="10">
    <source>
        <dbReference type="Proteomes" id="UP000503482"/>
    </source>
</evidence>
<dbReference type="GO" id="GO:0007165">
    <property type="term" value="P:signal transduction"/>
    <property type="evidence" value="ECO:0007669"/>
    <property type="project" value="UniProtKB-KW"/>
</dbReference>
<feature type="domain" description="HBM" evidence="8">
    <location>
        <begin position="38"/>
        <end position="291"/>
    </location>
</feature>
<dbReference type="GO" id="GO:0006935">
    <property type="term" value="P:chemotaxis"/>
    <property type="evidence" value="ECO:0007669"/>
    <property type="project" value="UniProtKB-KW"/>
</dbReference>
<dbReference type="InterPro" id="IPR032255">
    <property type="entry name" value="HBM"/>
</dbReference>
<accession>A0AAE7BAB4</accession>
<evidence type="ECO:0000259" key="6">
    <source>
        <dbReference type="PROSITE" id="PS50111"/>
    </source>
</evidence>
<reference evidence="9 10" key="1">
    <citation type="submission" date="2020-05" db="EMBL/GenBank/DDBJ databases">
        <title>Complete genome sequencing of Campylobacter and Arcobacter type strains.</title>
        <authorList>
            <person name="Miller W.G."/>
            <person name="Yee E."/>
        </authorList>
    </citation>
    <scope>NUCLEOTIDE SEQUENCE [LARGE SCALE GENOMIC DNA]</scope>
    <source>
        <strain evidence="9 10">LMG 26156</strain>
    </source>
</reference>
<evidence type="ECO:0000313" key="9">
    <source>
        <dbReference type="EMBL" id="QKF66590.1"/>
    </source>
</evidence>
<dbReference type="SMART" id="SM00283">
    <property type="entry name" value="MA"/>
    <property type="match status" value="1"/>
</dbReference>
<keyword evidence="5" id="KW-0472">Membrane</keyword>
<dbReference type="PANTHER" id="PTHR43531:SF11">
    <property type="entry name" value="METHYL-ACCEPTING CHEMOTAXIS PROTEIN 3"/>
    <property type="match status" value="1"/>
</dbReference>
<dbReference type="Pfam" id="PF16591">
    <property type="entry name" value="HBM"/>
    <property type="match status" value="1"/>
</dbReference>
<keyword evidence="4" id="KW-0175">Coiled coil</keyword>
<feature type="transmembrane region" description="Helical" evidence="5">
    <location>
        <begin position="297"/>
        <end position="317"/>
    </location>
</feature>
<evidence type="ECO:0000256" key="2">
    <source>
        <dbReference type="ARBA" id="ARBA00029447"/>
    </source>
</evidence>
<dbReference type="GO" id="GO:0005886">
    <property type="term" value="C:plasma membrane"/>
    <property type="evidence" value="ECO:0007669"/>
    <property type="project" value="TreeGrafter"/>
</dbReference>
<dbReference type="AlphaFoldDB" id="A0AAE7BAB4"/>
<keyword evidence="10" id="KW-1185">Reference proteome</keyword>
<comment type="similarity">
    <text evidence="2">Belongs to the methyl-accepting chemotaxis (MCP) protein family.</text>
</comment>
<dbReference type="InterPro" id="IPR051310">
    <property type="entry name" value="MCP_chemotaxis"/>
</dbReference>
<evidence type="ECO:0000256" key="1">
    <source>
        <dbReference type="ARBA" id="ARBA00022500"/>
    </source>
</evidence>
<gene>
    <name evidence="9" type="ORF">AVENP_1035</name>
</gene>
<dbReference type="GO" id="GO:0004888">
    <property type="term" value="F:transmembrane signaling receptor activity"/>
    <property type="evidence" value="ECO:0007669"/>
    <property type="project" value="TreeGrafter"/>
</dbReference>
<dbReference type="InterPro" id="IPR004089">
    <property type="entry name" value="MCPsignal_dom"/>
</dbReference>
<feature type="domain" description="Methyl-accepting transducer" evidence="6">
    <location>
        <begin position="479"/>
        <end position="701"/>
    </location>
</feature>
<dbReference type="InterPro" id="IPR003660">
    <property type="entry name" value="HAMP_dom"/>
</dbReference>
<dbReference type="EMBL" id="CP053840">
    <property type="protein sequence ID" value="QKF66590.1"/>
    <property type="molecule type" value="Genomic_DNA"/>
</dbReference>
<keyword evidence="3" id="KW-0807">Transducer</keyword>
<dbReference type="PANTHER" id="PTHR43531">
    <property type="entry name" value="PROTEIN ICFG"/>
    <property type="match status" value="1"/>
</dbReference>
<name>A0AAE7BAB4_9BACT</name>
<evidence type="ECO:0000256" key="4">
    <source>
        <dbReference type="SAM" id="Coils"/>
    </source>
</evidence>
<dbReference type="Gene3D" id="1.10.287.950">
    <property type="entry name" value="Methyl-accepting chemotaxis protein"/>
    <property type="match status" value="1"/>
</dbReference>
<keyword evidence="5" id="KW-1133">Transmembrane helix</keyword>
<dbReference type="PROSITE" id="PS51753">
    <property type="entry name" value="HBM"/>
    <property type="match status" value="1"/>
</dbReference>
<keyword evidence="5" id="KW-0812">Transmembrane</keyword>
<feature type="domain" description="HAMP" evidence="7">
    <location>
        <begin position="381"/>
        <end position="428"/>
    </location>
</feature>
<feature type="coiled-coil region" evidence="4">
    <location>
        <begin position="95"/>
        <end position="161"/>
    </location>
</feature>
<dbReference type="CDD" id="cd06225">
    <property type="entry name" value="HAMP"/>
    <property type="match status" value="1"/>
</dbReference>
<dbReference type="PROSITE" id="PS50111">
    <property type="entry name" value="CHEMOTAXIS_TRANSDUC_2"/>
    <property type="match status" value="1"/>
</dbReference>
<organism evidence="9 10">
    <name type="scientific">Arcobacter venerupis</name>
    <dbReference type="NCBI Taxonomy" id="1054033"/>
    <lineage>
        <taxon>Bacteria</taxon>
        <taxon>Pseudomonadati</taxon>
        <taxon>Campylobacterota</taxon>
        <taxon>Epsilonproteobacteria</taxon>
        <taxon>Campylobacterales</taxon>
        <taxon>Arcobacteraceae</taxon>
        <taxon>Arcobacter</taxon>
    </lineage>
</organism>
<dbReference type="PROSITE" id="PS50885">
    <property type="entry name" value="HAMP"/>
    <property type="match status" value="1"/>
</dbReference>
<proteinExistence type="inferred from homology"/>
<evidence type="ECO:0000259" key="8">
    <source>
        <dbReference type="PROSITE" id="PS51753"/>
    </source>
</evidence>
<dbReference type="SUPFAM" id="SSF58104">
    <property type="entry name" value="Methyl-accepting chemotaxis protein (MCP) signaling domain"/>
    <property type="match status" value="1"/>
</dbReference>
<dbReference type="Proteomes" id="UP000503482">
    <property type="component" value="Chromosome"/>
</dbReference>
<dbReference type="Gene3D" id="6.10.340.10">
    <property type="match status" value="1"/>
</dbReference>
<dbReference type="KEGG" id="avp:AVENP_1035"/>
<evidence type="ECO:0000256" key="5">
    <source>
        <dbReference type="SAM" id="Phobius"/>
    </source>
</evidence>
<dbReference type="RefSeq" id="WP_228201874.1">
    <property type="nucleotide sequence ID" value="NZ_CP053840.1"/>
</dbReference>
<keyword evidence="1" id="KW-0145">Chemotaxis</keyword>
<evidence type="ECO:0000256" key="3">
    <source>
        <dbReference type="PROSITE-ProRule" id="PRU00284"/>
    </source>
</evidence>